<evidence type="ECO:0000313" key="3">
    <source>
        <dbReference type="Proteomes" id="UP000749293"/>
    </source>
</evidence>
<dbReference type="RefSeq" id="XP_035323435.1">
    <property type="nucleotide sequence ID" value="XM_035467423.1"/>
</dbReference>
<protein>
    <submittedName>
        <fullName evidence="2">Dehalogenase</fullName>
    </submittedName>
</protein>
<dbReference type="InterPro" id="IPR006439">
    <property type="entry name" value="HAD-SF_hydro_IA"/>
</dbReference>
<dbReference type="PANTHER" id="PTHR43316">
    <property type="entry name" value="HYDROLASE, HALOACID DELAHOGENASE-RELATED"/>
    <property type="match status" value="1"/>
</dbReference>
<dbReference type="SUPFAM" id="SSF56784">
    <property type="entry name" value="HAD-like"/>
    <property type="match status" value="1"/>
</dbReference>
<name>A0A9P4Z020_9HYPO</name>
<sequence>MTRLTDFDLLSFDVYGTLIDWETGVISALQPMLASNGAADRFTRRELLEAYSSCEKAQQTATPDAPYSEVVSKCLAPTASRLGLTAAPPTAEQAAAFGASVGDWPAFPDSVEALGRLKRHFRLAVLSNVDHASFARSNAGPLQGFPFDAVITAQDVGTYKPDLRNFDYMLREVGDRFGVPKERVLQTAQSQFHDHRPARALGIRSSWIVRPGAVMGNLDDVVYDWKYDTLRDMADAVDAEVAAK</sequence>
<dbReference type="Gene3D" id="1.10.150.750">
    <property type="match status" value="1"/>
</dbReference>
<dbReference type="Proteomes" id="UP000749293">
    <property type="component" value="Unassembled WGS sequence"/>
</dbReference>
<dbReference type="InterPro" id="IPR051540">
    <property type="entry name" value="S-2-haloacid_dehalogenase"/>
</dbReference>
<gene>
    <name evidence="2" type="ORF">GMORB2_5449</name>
</gene>
<dbReference type="EMBL" id="JAANYQ010000004">
    <property type="protein sequence ID" value="KAF4124783.1"/>
    <property type="molecule type" value="Genomic_DNA"/>
</dbReference>
<dbReference type="NCBIfam" id="TIGR01493">
    <property type="entry name" value="HAD-SF-IA-v2"/>
    <property type="match status" value="1"/>
</dbReference>
<dbReference type="InterPro" id="IPR036412">
    <property type="entry name" value="HAD-like_sf"/>
</dbReference>
<dbReference type="Pfam" id="PF00702">
    <property type="entry name" value="Hydrolase"/>
    <property type="match status" value="1"/>
</dbReference>
<proteinExistence type="predicted"/>
<dbReference type="InterPro" id="IPR023214">
    <property type="entry name" value="HAD_sf"/>
</dbReference>
<comment type="caution">
    <text evidence="2">The sequence shown here is derived from an EMBL/GenBank/DDBJ whole genome shotgun (WGS) entry which is preliminary data.</text>
</comment>
<evidence type="ECO:0000313" key="2">
    <source>
        <dbReference type="EMBL" id="KAF4124783.1"/>
    </source>
</evidence>
<dbReference type="AlphaFoldDB" id="A0A9P4Z020"/>
<accession>A0A9P4Z020</accession>
<dbReference type="OrthoDB" id="444127at2759"/>
<dbReference type="Gene3D" id="3.40.50.1000">
    <property type="entry name" value="HAD superfamily/HAD-like"/>
    <property type="match status" value="1"/>
</dbReference>
<keyword evidence="3" id="KW-1185">Reference proteome</keyword>
<dbReference type="PRINTS" id="PR00413">
    <property type="entry name" value="HADHALOGNASE"/>
</dbReference>
<dbReference type="PANTHER" id="PTHR43316:SF9">
    <property type="entry name" value="ACID DEHALOGENASE, PUTATIVE (AFU_ORTHOLOGUE AFUA_6G14460)-RELATED"/>
    <property type="match status" value="1"/>
</dbReference>
<keyword evidence="1" id="KW-0378">Hydrolase</keyword>
<dbReference type="GeneID" id="55971677"/>
<reference evidence="2" key="1">
    <citation type="submission" date="2020-03" db="EMBL/GenBank/DDBJ databases">
        <title>Site-based positive gene gene selection in Geosmithia morbida across the United States reveals a broad range of putative effectors and factors for local host and environmental adapation.</title>
        <authorList>
            <person name="Onufrak A."/>
            <person name="Murdoch R.W."/>
            <person name="Gazis R."/>
            <person name="Huff M."/>
            <person name="Staton M."/>
            <person name="Klingeman W."/>
            <person name="Hadziabdic D."/>
        </authorList>
    </citation>
    <scope>NUCLEOTIDE SEQUENCE</scope>
    <source>
        <strain evidence="2">1262</strain>
    </source>
</reference>
<evidence type="ECO:0000256" key="1">
    <source>
        <dbReference type="ARBA" id="ARBA00022801"/>
    </source>
</evidence>
<organism evidence="2 3">
    <name type="scientific">Geosmithia morbida</name>
    <dbReference type="NCBI Taxonomy" id="1094350"/>
    <lineage>
        <taxon>Eukaryota</taxon>
        <taxon>Fungi</taxon>
        <taxon>Dikarya</taxon>
        <taxon>Ascomycota</taxon>
        <taxon>Pezizomycotina</taxon>
        <taxon>Sordariomycetes</taxon>
        <taxon>Hypocreomycetidae</taxon>
        <taxon>Hypocreales</taxon>
        <taxon>Bionectriaceae</taxon>
        <taxon>Geosmithia</taxon>
    </lineage>
</organism>
<dbReference type="GO" id="GO:0016791">
    <property type="term" value="F:phosphatase activity"/>
    <property type="evidence" value="ECO:0007669"/>
    <property type="project" value="UniProtKB-ARBA"/>
</dbReference>